<evidence type="ECO:0000313" key="4">
    <source>
        <dbReference type="EMBL" id="SMB92263.1"/>
    </source>
</evidence>
<keyword evidence="5" id="KW-1185">Reference proteome</keyword>
<comment type="similarity">
    <text evidence="1">Belongs to the leucine-binding protein family.</text>
</comment>
<dbReference type="PROSITE" id="PS51257">
    <property type="entry name" value="PROKAR_LIPOPROTEIN"/>
    <property type="match status" value="1"/>
</dbReference>
<sequence>MKARQWKVVTILGLLMLILLLSVGCGKKEGTTIKIGQIITSLTGEAAMYGHYQKNAAQMAADEINAAGGVNGKKIEIIALDDQAKPNVALNAMQKLISEVKPVAVLGPDWSGNTLAAAPVAQQNRVPQITSSKSWKITHQGNPYIFRVVALGPFVAEALVNYAYQQGYRKMAILYTNSEYGVSGGEGAKAALEKLGLKPVAYETYNVGDNDFTAQLMRIKNSGAEVVIDYSIQIEGAKSFRQMREMGINIPVYGGDAFITPEFAELVGPEKMEGIIAGSAFIPSCPEPAVQEFVRKYKEKYGVIPDDHAAPYYDAVKILAQVIAKVGTDREKIAEELRNLKGFQGVQGDYTADKWGNLIHSVMLARYTNGQWQYLTTIKNLTDHE</sequence>
<evidence type="ECO:0000313" key="5">
    <source>
        <dbReference type="Proteomes" id="UP000192569"/>
    </source>
</evidence>
<dbReference type="AlphaFoldDB" id="A0A1W1VGB3"/>
<evidence type="ECO:0000256" key="1">
    <source>
        <dbReference type="ARBA" id="ARBA00010062"/>
    </source>
</evidence>
<feature type="domain" description="Leucine-binding protein" evidence="3">
    <location>
        <begin position="32"/>
        <end position="370"/>
    </location>
</feature>
<proteinExistence type="inferred from homology"/>
<dbReference type="SUPFAM" id="SSF53822">
    <property type="entry name" value="Periplasmic binding protein-like I"/>
    <property type="match status" value="1"/>
</dbReference>
<dbReference type="PANTHER" id="PTHR30483:SF6">
    <property type="entry name" value="PERIPLASMIC BINDING PROTEIN OF ABC TRANSPORTER FOR NATURAL AMINO ACIDS"/>
    <property type="match status" value="1"/>
</dbReference>
<dbReference type="EMBL" id="LT838272">
    <property type="protein sequence ID" value="SMB92263.1"/>
    <property type="molecule type" value="Genomic_DNA"/>
</dbReference>
<dbReference type="STRING" id="698762.SAMN00808754_0604"/>
<evidence type="ECO:0000256" key="2">
    <source>
        <dbReference type="ARBA" id="ARBA00022729"/>
    </source>
</evidence>
<accession>A0A1W1VGB3</accession>
<dbReference type="RefSeq" id="WP_084663910.1">
    <property type="nucleotide sequence ID" value="NZ_LT838272.1"/>
</dbReference>
<dbReference type="CDD" id="cd19986">
    <property type="entry name" value="PBP1_ABC_HAAT-like"/>
    <property type="match status" value="1"/>
</dbReference>
<dbReference type="InterPro" id="IPR028082">
    <property type="entry name" value="Peripla_BP_I"/>
</dbReference>
<dbReference type="Proteomes" id="UP000192569">
    <property type="component" value="Chromosome I"/>
</dbReference>
<evidence type="ECO:0000259" key="3">
    <source>
        <dbReference type="Pfam" id="PF13458"/>
    </source>
</evidence>
<reference evidence="4 5" key="1">
    <citation type="submission" date="2017-04" db="EMBL/GenBank/DDBJ databases">
        <authorList>
            <person name="Afonso C.L."/>
            <person name="Miller P.J."/>
            <person name="Scott M.A."/>
            <person name="Spackman E."/>
            <person name="Goraichik I."/>
            <person name="Dimitrov K.M."/>
            <person name="Suarez D.L."/>
            <person name="Swayne D.E."/>
        </authorList>
    </citation>
    <scope>NUCLEOTIDE SEQUENCE [LARGE SCALE GENOMIC DNA]</scope>
    <source>
        <strain evidence="4 5">ToBE</strain>
    </source>
</reference>
<protein>
    <submittedName>
        <fullName evidence="4">Branched-chain amino acid transport system substrate-binding protein</fullName>
    </submittedName>
</protein>
<dbReference type="Pfam" id="PF13458">
    <property type="entry name" value="Peripla_BP_6"/>
    <property type="match status" value="1"/>
</dbReference>
<dbReference type="OrthoDB" id="9783240at2"/>
<dbReference type="InterPro" id="IPR028081">
    <property type="entry name" value="Leu-bd"/>
</dbReference>
<gene>
    <name evidence="4" type="ORF">SAMN00808754_0604</name>
</gene>
<dbReference type="PANTHER" id="PTHR30483">
    <property type="entry name" value="LEUCINE-SPECIFIC-BINDING PROTEIN"/>
    <property type="match status" value="1"/>
</dbReference>
<dbReference type="InterPro" id="IPR051010">
    <property type="entry name" value="BCAA_transport"/>
</dbReference>
<dbReference type="Gene3D" id="3.40.50.2300">
    <property type="match status" value="2"/>
</dbReference>
<keyword evidence="2" id="KW-0732">Signal</keyword>
<name>A0A1W1VGB3_9FIRM</name>
<organism evidence="4 5">
    <name type="scientific">Thermanaeromonas toyohensis ToBE</name>
    <dbReference type="NCBI Taxonomy" id="698762"/>
    <lineage>
        <taxon>Bacteria</taxon>
        <taxon>Bacillati</taxon>
        <taxon>Bacillota</taxon>
        <taxon>Clostridia</taxon>
        <taxon>Neomoorellales</taxon>
        <taxon>Neomoorellaceae</taxon>
        <taxon>Thermanaeromonas</taxon>
    </lineage>
</organism>